<dbReference type="SMART" id="SM00248">
    <property type="entry name" value="ANK"/>
    <property type="match status" value="2"/>
</dbReference>
<dbReference type="AlphaFoldDB" id="A0A8C3FF78"/>
<reference evidence="4" key="3">
    <citation type="submission" date="2025-09" db="UniProtKB">
        <authorList>
            <consortium name="Ensembl"/>
        </authorList>
    </citation>
    <scope>IDENTIFICATION</scope>
</reference>
<keyword evidence="5" id="KW-1185">Reference proteome</keyword>
<reference evidence="4" key="2">
    <citation type="submission" date="2025-08" db="UniProtKB">
        <authorList>
            <consortium name="Ensembl"/>
        </authorList>
    </citation>
    <scope>IDENTIFICATION</scope>
</reference>
<dbReference type="PANTHER" id="PTHR24201">
    <property type="entry name" value="ANK_REP_REGION DOMAIN-CONTAINING PROTEIN"/>
    <property type="match status" value="1"/>
</dbReference>
<evidence type="ECO:0000256" key="1">
    <source>
        <dbReference type="ARBA" id="ARBA00022737"/>
    </source>
</evidence>
<reference evidence="4" key="1">
    <citation type="journal article" date="2015" name="Genome Biol. Evol.">
        <title>Physical Mapping and Refinement of the Painted Turtle Genome (Chrysemys picta) Inform Amniote Genome Evolution and Challenge Turtle-Bird Chromosomal Conservation.</title>
        <authorList>
            <person name="Badenhorst D."/>
            <person name="Hillier L.W."/>
            <person name="Literman R."/>
            <person name="Montiel E.E."/>
            <person name="Radhakrishnan S."/>
            <person name="Shen Y."/>
            <person name="Minx P."/>
            <person name="Janes D.E."/>
            <person name="Warren W.C."/>
            <person name="Edwards S.V."/>
            <person name="Valenzuela N."/>
        </authorList>
    </citation>
    <scope>NUCLEOTIDE SEQUENCE [LARGE SCALE GENOMIC DNA]</scope>
</reference>
<accession>A0A8C3FF78</accession>
<name>A0A8C3FF78_CHRPI</name>
<evidence type="ECO:0000313" key="5">
    <source>
        <dbReference type="Proteomes" id="UP000694380"/>
    </source>
</evidence>
<dbReference type="Pfam" id="PF12796">
    <property type="entry name" value="Ank_2"/>
    <property type="match status" value="1"/>
</dbReference>
<keyword evidence="2 3" id="KW-0040">ANK repeat</keyword>
<proteinExistence type="predicted"/>
<dbReference type="PANTHER" id="PTHR24201:SF12">
    <property type="entry name" value="ANKYRIN REPEAT DOMAIN 10"/>
    <property type="match status" value="1"/>
</dbReference>
<evidence type="ECO:0000256" key="3">
    <source>
        <dbReference type="PROSITE-ProRule" id="PRU00023"/>
    </source>
</evidence>
<feature type="repeat" description="ANK" evidence="3">
    <location>
        <begin position="17"/>
        <end position="49"/>
    </location>
</feature>
<keyword evidence="1" id="KW-0677">Repeat</keyword>
<dbReference type="InterPro" id="IPR002110">
    <property type="entry name" value="Ankyrin_rpt"/>
</dbReference>
<dbReference type="InterPro" id="IPR050776">
    <property type="entry name" value="Ank_Repeat/CDKN_Inhibitor"/>
</dbReference>
<evidence type="ECO:0000313" key="4">
    <source>
        <dbReference type="Ensembl" id="ENSCPBP00000007483.1"/>
    </source>
</evidence>
<dbReference type="Ensembl" id="ENSCPBT00000009034.1">
    <property type="protein sequence ID" value="ENSCPBP00000007483.1"/>
    <property type="gene ID" value="ENSCPBG00000005903.1"/>
</dbReference>
<gene>
    <name evidence="4" type="primary">ANKRD10</name>
</gene>
<dbReference type="Proteomes" id="UP000694380">
    <property type="component" value="Chromosome 8"/>
</dbReference>
<evidence type="ECO:0000256" key="2">
    <source>
        <dbReference type="ARBA" id="ARBA00023043"/>
    </source>
</evidence>
<organism evidence="4 5">
    <name type="scientific">Chrysemys picta bellii</name>
    <name type="common">Western painted turtle</name>
    <name type="synonym">Emys bellii</name>
    <dbReference type="NCBI Taxonomy" id="8478"/>
    <lineage>
        <taxon>Eukaryota</taxon>
        <taxon>Metazoa</taxon>
        <taxon>Chordata</taxon>
        <taxon>Craniata</taxon>
        <taxon>Vertebrata</taxon>
        <taxon>Euteleostomi</taxon>
        <taxon>Archelosauria</taxon>
        <taxon>Testudinata</taxon>
        <taxon>Testudines</taxon>
        <taxon>Cryptodira</taxon>
        <taxon>Durocryptodira</taxon>
        <taxon>Testudinoidea</taxon>
        <taxon>Emydidae</taxon>
        <taxon>Chrysemys</taxon>
    </lineage>
</organism>
<dbReference type="Gene3D" id="1.25.40.20">
    <property type="entry name" value="Ankyrin repeat-containing domain"/>
    <property type="match status" value="1"/>
</dbReference>
<feature type="repeat" description="ANK" evidence="3">
    <location>
        <begin position="50"/>
        <end position="82"/>
    </location>
</feature>
<protein>
    <submittedName>
        <fullName evidence="4">Ankyrin repeat domain 10</fullName>
    </submittedName>
</protein>
<dbReference type="PROSITE" id="PS50297">
    <property type="entry name" value="ANK_REP_REGION"/>
    <property type="match status" value="2"/>
</dbReference>
<dbReference type="SUPFAM" id="SSF48403">
    <property type="entry name" value="Ankyrin repeat"/>
    <property type="match status" value="1"/>
</dbReference>
<dbReference type="InterPro" id="IPR036770">
    <property type="entry name" value="Ankyrin_rpt-contain_sf"/>
</dbReference>
<dbReference type="PROSITE" id="PS50088">
    <property type="entry name" value="ANK_REPEAT"/>
    <property type="match status" value="2"/>
</dbReference>
<sequence>MQLVRVGATVNACTTRFAQTPAHIAAFGGHPQCLIWLVQAGANINKQDYVGETPIHKAARSGSMDSISALVAHGAQIDYVIRIDLIFSSNPRKGEHSI</sequence>
<dbReference type="GeneTree" id="ENSGT00940000156564"/>